<dbReference type="EMBL" id="AP026803">
    <property type="protein sequence ID" value="BDR60576.1"/>
    <property type="molecule type" value="Genomic_DNA"/>
</dbReference>
<dbReference type="Gene3D" id="3.30.70.1210">
    <property type="entry name" value="Crispr-associated protein, domain 2"/>
    <property type="match status" value="1"/>
</dbReference>
<dbReference type="Proteomes" id="UP001321741">
    <property type="component" value="Chromosome"/>
</dbReference>
<dbReference type="SMART" id="SM01101">
    <property type="entry name" value="CRISPR_assoc"/>
    <property type="match status" value="1"/>
</dbReference>
<dbReference type="InterPro" id="IPR010179">
    <property type="entry name" value="CRISPR-assoc_prot_Cse3"/>
</dbReference>
<protein>
    <submittedName>
        <fullName evidence="1">Type I-E CRISPR-associated protein Cas6/Cse3/CasE</fullName>
    </submittedName>
</protein>
<name>A0ABM8BH23_9LACO</name>
<accession>A0ABM8BH23</accession>
<evidence type="ECO:0000313" key="1">
    <source>
        <dbReference type="EMBL" id="BDR60576.1"/>
    </source>
</evidence>
<sequence>MYLSRVMIDVNNRQKTKDLTHLGAYHNWVEQSFPDEVEKQSRSRKLWRIDTLRKEKYLIVLSETKPDPAVLVKYGVAGTVLIKSYDNFLNSLKNGQYLRFRLTANPTHSVITPGEKRGRVFPHVTVDQQKDWLIQKTKTTGFQIVKKQENSDHYLFDVVERDHPILKHKNERKVHLSRVSFEGILKITDLEMFKKSLIGGIGRKKAYGMGLMTVIPVKQNEA</sequence>
<gene>
    <name evidence="1" type="ORF">KIM322_08370</name>
</gene>
<keyword evidence="2" id="KW-1185">Reference proteome</keyword>
<evidence type="ECO:0000313" key="2">
    <source>
        <dbReference type="Proteomes" id="UP001321741"/>
    </source>
</evidence>
<organism evidence="1 2">
    <name type="scientific">Lactobacillus xylocopicola</name>
    <dbReference type="NCBI Taxonomy" id="2976676"/>
    <lineage>
        <taxon>Bacteria</taxon>
        <taxon>Bacillati</taxon>
        <taxon>Bacillota</taxon>
        <taxon>Bacilli</taxon>
        <taxon>Lactobacillales</taxon>
        <taxon>Lactobacillaceae</taxon>
        <taxon>Lactobacillus</taxon>
    </lineage>
</organism>
<dbReference type="SUPFAM" id="SSF117987">
    <property type="entry name" value="CRISPR-associated protein"/>
    <property type="match status" value="2"/>
</dbReference>
<dbReference type="CDD" id="cd09727">
    <property type="entry name" value="Cas6_I-E"/>
    <property type="match status" value="1"/>
</dbReference>
<dbReference type="Pfam" id="PF08798">
    <property type="entry name" value="CRISPR_assoc"/>
    <property type="match status" value="1"/>
</dbReference>
<dbReference type="NCBIfam" id="TIGR01907">
    <property type="entry name" value="casE_Cse3"/>
    <property type="match status" value="1"/>
</dbReference>
<reference evidence="1 2" key="1">
    <citation type="journal article" date="2023" name="Microbiol. Spectr.">
        <title>Symbiosis of Carpenter Bees with Uncharacterized Lactic Acid Bacteria Showing NAD Auxotrophy.</title>
        <authorList>
            <person name="Kawasaki S."/>
            <person name="Ozawa K."/>
            <person name="Mori T."/>
            <person name="Yamamoto A."/>
            <person name="Ito M."/>
            <person name="Ohkuma M."/>
            <person name="Sakamoto M."/>
            <person name="Matsutani M."/>
        </authorList>
    </citation>
    <scope>NUCLEOTIDE SEQUENCE [LARGE SCALE GENOMIC DNA]</scope>
    <source>
        <strain evidence="1 2">Kim32-2</strain>
    </source>
</reference>
<dbReference type="RefSeq" id="WP_317636834.1">
    <property type="nucleotide sequence ID" value="NZ_AP026803.1"/>
</dbReference>
<proteinExistence type="predicted"/>
<dbReference type="Gene3D" id="3.30.70.1200">
    <property type="entry name" value="Crispr-associated protein, domain 1"/>
    <property type="match status" value="1"/>
</dbReference>